<evidence type="ECO:0000313" key="1">
    <source>
        <dbReference type="EMBL" id="GAX56635.1"/>
    </source>
</evidence>
<gene>
    <name evidence="1" type="ORF">SO3561_08203</name>
</gene>
<dbReference type="Proteomes" id="UP000217446">
    <property type="component" value="Unassembled WGS sequence"/>
</dbReference>
<accession>A0A250VR57</accession>
<dbReference type="Gene3D" id="3.50.50.60">
    <property type="entry name" value="FAD/NAD(P)-binding domain"/>
    <property type="match status" value="1"/>
</dbReference>
<name>A0A250VR57_STROL</name>
<dbReference type="SUPFAM" id="SSF51905">
    <property type="entry name" value="FAD/NAD(P)-binding domain"/>
    <property type="match status" value="1"/>
</dbReference>
<comment type="caution">
    <text evidence="1">The sequence shown here is derived from an EMBL/GenBank/DDBJ whole genome shotgun (WGS) entry which is preliminary data.</text>
</comment>
<sequence>MCNTLYIAQAAHTPLLADADKVALLLETTLPGVFAAGGVRGGSVKRVASAAGEGAVAIRLVHEHREKTGNLDRTAGPEGPERWRAVERHSASCWCRTRGRNDCGVSRNAAVTWPSRNSAA</sequence>
<protein>
    <submittedName>
        <fullName evidence="1">Thioredoxin reductase</fullName>
    </submittedName>
</protein>
<organism evidence="1 2">
    <name type="scientific">Streptomyces olivochromogenes</name>
    <dbReference type="NCBI Taxonomy" id="1963"/>
    <lineage>
        <taxon>Bacteria</taxon>
        <taxon>Bacillati</taxon>
        <taxon>Actinomycetota</taxon>
        <taxon>Actinomycetes</taxon>
        <taxon>Kitasatosporales</taxon>
        <taxon>Streptomycetaceae</taxon>
        <taxon>Streptomyces</taxon>
    </lineage>
</organism>
<dbReference type="AlphaFoldDB" id="A0A250VR57"/>
<proteinExistence type="predicted"/>
<dbReference type="EMBL" id="BDQI01000027">
    <property type="protein sequence ID" value="GAX56635.1"/>
    <property type="molecule type" value="Genomic_DNA"/>
</dbReference>
<dbReference type="InterPro" id="IPR036188">
    <property type="entry name" value="FAD/NAD-bd_sf"/>
</dbReference>
<keyword evidence="2" id="KW-1185">Reference proteome</keyword>
<evidence type="ECO:0000313" key="2">
    <source>
        <dbReference type="Proteomes" id="UP000217446"/>
    </source>
</evidence>
<reference evidence="2" key="1">
    <citation type="submission" date="2017-05" db="EMBL/GenBank/DDBJ databases">
        <title>Streptomyces olivochromogenes NBRC 3561 whole genome shotgun sequence.</title>
        <authorList>
            <person name="Dohra H."/>
            <person name="Kodani S."/>
        </authorList>
    </citation>
    <scope>NUCLEOTIDE SEQUENCE [LARGE SCALE GENOMIC DNA]</scope>
    <source>
        <strain evidence="2">NBRC 3561</strain>
    </source>
</reference>